<organism evidence="2 3">
    <name type="scientific">Mucilaginibacter antarcticus</name>
    <dbReference type="NCBI Taxonomy" id="1855725"/>
    <lineage>
        <taxon>Bacteria</taxon>
        <taxon>Pseudomonadati</taxon>
        <taxon>Bacteroidota</taxon>
        <taxon>Sphingobacteriia</taxon>
        <taxon>Sphingobacteriales</taxon>
        <taxon>Sphingobacteriaceae</taxon>
        <taxon>Mucilaginibacter</taxon>
    </lineage>
</organism>
<gene>
    <name evidence="2" type="ORF">ACFSYC_09770</name>
</gene>
<dbReference type="EMBL" id="JBHUON010000009">
    <property type="protein sequence ID" value="MFD2864971.1"/>
    <property type="molecule type" value="Genomic_DNA"/>
</dbReference>
<dbReference type="InterPro" id="IPR044862">
    <property type="entry name" value="Pro_4_hyd_alph_FE2OG_OXY"/>
</dbReference>
<feature type="domain" description="Prolyl 4-hydroxylase alpha subunit Fe(2+) 2OG dioxygenase" evidence="1">
    <location>
        <begin position="118"/>
        <end position="217"/>
    </location>
</feature>
<evidence type="ECO:0000313" key="3">
    <source>
        <dbReference type="Proteomes" id="UP001597601"/>
    </source>
</evidence>
<dbReference type="Pfam" id="PF13640">
    <property type="entry name" value="2OG-FeII_Oxy_3"/>
    <property type="match status" value="1"/>
</dbReference>
<comment type="caution">
    <text evidence="2">The sequence shown here is derived from an EMBL/GenBank/DDBJ whole genome shotgun (WGS) entry which is preliminary data.</text>
</comment>
<dbReference type="Gene3D" id="2.60.120.620">
    <property type="entry name" value="q2cbj1_9rhob like domain"/>
    <property type="match status" value="1"/>
</dbReference>
<dbReference type="Proteomes" id="UP001597601">
    <property type="component" value="Unassembled WGS sequence"/>
</dbReference>
<evidence type="ECO:0000259" key="1">
    <source>
        <dbReference type="Pfam" id="PF13640"/>
    </source>
</evidence>
<dbReference type="InterPro" id="IPR051842">
    <property type="entry name" value="uS12_prolyl_hydroxylase"/>
</dbReference>
<reference evidence="3" key="1">
    <citation type="journal article" date="2019" name="Int. J. Syst. Evol. Microbiol.">
        <title>The Global Catalogue of Microorganisms (GCM) 10K type strain sequencing project: providing services to taxonomists for standard genome sequencing and annotation.</title>
        <authorList>
            <consortium name="The Broad Institute Genomics Platform"/>
            <consortium name="The Broad Institute Genome Sequencing Center for Infectious Disease"/>
            <person name="Wu L."/>
            <person name="Ma J."/>
        </authorList>
    </citation>
    <scope>NUCLEOTIDE SEQUENCE [LARGE SCALE GENOMIC DNA]</scope>
    <source>
        <strain evidence="3">KCTC 52232</strain>
    </source>
</reference>
<protein>
    <submittedName>
        <fullName evidence="2">2OG-Fe(II) oxygenase</fullName>
    </submittedName>
</protein>
<accession>A0ABW5XNH6</accession>
<sequence>MNFLSPDIKDLKQLGKNKQKEYANAKPFPNIVLDSFFNEEMLSQVLTDFPDLSKKADIINYDNHNEKKLAAKGEAHFSDNTKALVHYLNSQPVLEFLQELTGIKETLLPDPYLLGGGYHEIKPGGMLKIHADFNKHETTWLDRRINLLVYLNKDWDECYGGHFELWDKDLTRSFQKILPLFNRVAIFSTTDFSYHGHPNALTCPPDRSRKSLALYYYSNGRPKSEVSKNPHATIFKDRPGVMGDTVKDPITLKDVVRELTPPIIYNTIKRAVKGDK</sequence>
<dbReference type="PANTHER" id="PTHR12117">
    <property type="entry name" value="HISTONE ACETYLTRANSFERASE COMPLEX"/>
    <property type="match status" value="1"/>
</dbReference>
<proteinExistence type="predicted"/>
<name>A0ABW5XNH6_9SPHI</name>
<dbReference type="PANTHER" id="PTHR12117:SF0">
    <property type="entry name" value="PROLYL 3-HYDROXYLASE OGFOD1"/>
    <property type="match status" value="1"/>
</dbReference>
<dbReference type="RefSeq" id="WP_377126429.1">
    <property type="nucleotide sequence ID" value="NZ_JBHUON010000009.1"/>
</dbReference>
<keyword evidence="3" id="KW-1185">Reference proteome</keyword>
<evidence type="ECO:0000313" key="2">
    <source>
        <dbReference type="EMBL" id="MFD2864971.1"/>
    </source>
</evidence>